<dbReference type="InterPro" id="IPR047640">
    <property type="entry name" value="RpiR-like"/>
</dbReference>
<evidence type="ECO:0000313" key="5">
    <source>
        <dbReference type="EMBL" id="GGL66441.1"/>
    </source>
</evidence>
<dbReference type="GO" id="GO:1901135">
    <property type="term" value="P:carbohydrate derivative metabolic process"/>
    <property type="evidence" value="ECO:0007669"/>
    <property type="project" value="InterPro"/>
</dbReference>
<sequence length="289" mass="30293">MAGETAHEAIPGHPAGVRGRIETATLRPSERRVALRLLADYPTAGLSTAGDLAKAAGVSSQTVIRFVRALDFGSFAELQEALREELRTVAGPLAKLQSRPVGETAELAGFARVVGNRAVQSFERIPAAGIEAAVDLLADLRGQVFAAGGRFSTVLAQHLITNLQALRPGARLLVDPLGASLSEVVDLGPRDVLVIFDVQRYQSVLARLSATAADRGAAVVVVTDDPGSPACAQAAVRLIVDVDAPSPLDTLAGGLLLVEYLVARVLDRLGAEVQQRLQAWESARAADFG</sequence>
<feature type="domain" description="HTH rpiR-type" evidence="4">
    <location>
        <begin position="13"/>
        <end position="89"/>
    </location>
</feature>
<keyword evidence="3" id="KW-0804">Transcription</keyword>
<dbReference type="PANTHER" id="PTHR30514:SF18">
    <property type="entry name" value="RPIR-FAMILY TRANSCRIPTIONAL REGULATOR"/>
    <property type="match status" value="1"/>
</dbReference>
<dbReference type="GO" id="GO:0016853">
    <property type="term" value="F:isomerase activity"/>
    <property type="evidence" value="ECO:0007669"/>
    <property type="project" value="UniProtKB-KW"/>
</dbReference>
<dbReference type="GO" id="GO:0003677">
    <property type="term" value="F:DNA binding"/>
    <property type="evidence" value="ECO:0007669"/>
    <property type="project" value="UniProtKB-KW"/>
</dbReference>
<evidence type="ECO:0000256" key="1">
    <source>
        <dbReference type="ARBA" id="ARBA00023015"/>
    </source>
</evidence>
<evidence type="ECO:0000256" key="3">
    <source>
        <dbReference type="ARBA" id="ARBA00023163"/>
    </source>
</evidence>
<name>A0A917W5Z8_9ACTN</name>
<keyword evidence="2" id="KW-0238">DNA-binding</keyword>
<dbReference type="RefSeq" id="WP_188895826.1">
    <property type="nucleotide sequence ID" value="NZ_BMMZ01000006.1"/>
</dbReference>
<organism evidence="5 6">
    <name type="scientific">Microlunatus endophyticus</name>
    <dbReference type="NCBI Taxonomy" id="1716077"/>
    <lineage>
        <taxon>Bacteria</taxon>
        <taxon>Bacillati</taxon>
        <taxon>Actinomycetota</taxon>
        <taxon>Actinomycetes</taxon>
        <taxon>Propionibacteriales</taxon>
        <taxon>Propionibacteriaceae</taxon>
        <taxon>Microlunatus</taxon>
    </lineage>
</organism>
<dbReference type="GO" id="GO:0097367">
    <property type="term" value="F:carbohydrate derivative binding"/>
    <property type="evidence" value="ECO:0007669"/>
    <property type="project" value="InterPro"/>
</dbReference>
<dbReference type="Gene3D" id="1.10.10.10">
    <property type="entry name" value="Winged helix-like DNA-binding domain superfamily/Winged helix DNA-binding domain"/>
    <property type="match status" value="1"/>
</dbReference>
<dbReference type="InterPro" id="IPR036388">
    <property type="entry name" value="WH-like_DNA-bd_sf"/>
</dbReference>
<reference evidence="5" key="2">
    <citation type="submission" date="2020-09" db="EMBL/GenBank/DDBJ databases">
        <authorList>
            <person name="Sun Q."/>
            <person name="Zhou Y."/>
        </authorList>
    </citation>
    <scope>NUCLEOTIDE SEQUENCE</scope>
    <source>
        <strain evidence="5">CGMCC 4.7306</strain>
    </source>
</reference>
<dbReference type="AlphaFoldDB" id="A0A917W5Z8"/>
<dbReference type="Pfam" id="PF01380">
    <property type="entry name" value="SIS"/>
    <property type="match status" value="1"/>
</dbReference>
<keyword evidence="1" id="KW-0805">Transcription regulation</keyword>
<evidence type="ECO:0000256" key="2">
    <source>
        <dbReference type="ARBA" id="ARBA00023125"/>
    </source>
</evidence>
<protein>
    <submittedName>
        <fullName evidence="5">Sugar isomerase</fullName>
    </submittedName>
</protein>
<dbReference type="SUPFAM" id="SSF46689">
    <property type="entry name" value="Homeodomain-like"/>
    <property type="match status" value="1"/>
</dbReference>
<accession>A0A917W5Z8</accession>
<dbReference type="InterPro" id="IPR009057">
    <property type="entry name" value="Homeodomain-like_sf"/>
</dbReference>
<gene>
    <name evidence="5" type="ORF">GCM10011575_26190</name>
</gene>
<dbReference type="Pfam" id="PF01418">
    <property type="entry name" value="HTH_6"/>
    <property type="match status" value="1"/>
</dbReference>
<comment type="caution">
    <text evidence="5">The sequence shown here is derived from an EMBL/GenBank/DDBJ whole genome shotgun (WGS) entry which is preliminary data.</text>
</comment>
<proteinExistence type="predicted"/>
<dbReference type="InterPro" id="IPR046348">
    <property type="entry name" value="SIS_dom_sf"/>
</dbReference>
<reference evidence="5" key="1">
    <citation type="journal article" date="2014" name="Int. J. Syst. Evol. Microbiol.">
        <title>Complete genome sequence of Corynebacterium casei LMG S-19264T (=DSM 44701T), isolated from a smear-ripened cheese.</title>
        <authorList>
            <consortium name="US DOE Joint Genome Institute (JGI-PGF)"/>
            <person name="Walter F."/>
            <person name="Albersmeier A."/>
            <person name="Kalinowski J."/>
            <person name="Ruckert C."/>
        </authorList>
    </citation>
    <scope>NUCLEOTIDE SEQUENCE</scope>
    <source>
        <strain evidence="5">CGMCC 4.7306</strain>
    </source>
</reference>
<keyword evidence="5" id="KW-0413">Isomerase</keyword>
<dbReference type="EMBL" id="BMMZ01000006">
    <property type="protein sequence ID" value="GGL66441.1"/>
    <property type="molecule type" value="Genomic_DNA"/>
</dbReference>
<dbReference type="Proteomes" id="UP000613840">
    <property type="component" value="Unassembled WGS sequence"/>
</dbReference>
<dbReference type="PANTHER" id="PTHR30514">
    <property type="entry name" value="GLUCOKINASE"/>
    <property type="match status" value="1"/>
</dbReference>
<evidence type="ECO:0000259" key="4">
    <source>
        <dbReference type="PROSITE" id="PS51071"/>
    </source>
</evidence>
<dbReference type="InterPro" id="IPR035472">
    <property type="entry name" value="RpiR-like_SIS"/>
</dbReference>
<evidence type="ECO:0000313" key="6">
    <source>
        <dbReference type="Proteomes" id="UP000613840"/>
    </source>
</evidence>
<dbReference type="InterPro" id="IPR001347">
    <property type="entry name" value="SIS_dom"/>
</dbReference>
<dbReference type="SUPFAM" id="SSF53697">
    <property type="entry name" value="SIS domain"/>
    <property type="match status" value="1"/>
</dbReference>
<dbReference type="InterPro" id="IPR000281">
    <property type="entry name" value="HTH_RpiR"/>
</dbReference>
<dbReference type="GO" id="GO:0003700">
    <property type="term" value="F:DNA-binding transcription factor activity"/>
    <property type="evidence" value="ECO:0007669"/>
    <property type="project" value="InterPro"/>
</dbReference>
<dbReference type="CDD" id="cd05013">
    <property type="entry name" value="SIS_RpiR"/>
    <property type="match status" value="1"/>
</dbReference>
<keyword evidence="6" id="KW-1185">Reference proteome</keyword>
<dbReference type="Gene3D" id="3.40.50.10490">
    <property type="entry name" value="Glucose-6-phosphate isomerase like protein, domain 1"/>
    <property type="match status" value="1"/>
</dbReference>
<dbReference type="PROSITE" id="PS51071">
    <property type="entry name" value="HTH_RPIR"/>
    <property type="match status" value="1"/>
</dbReference>